<evidence type="ECO:0000256" key="3">
    <source>
        <dbReference type="ARBA" id="ARBA00023163"/>
    </source>
</evidence>
<dbReference type="InterPro" id="IPR009057">
    <property type="entry name" value="Homeodomain-like_sf"/>
</dbReference>
<keyword evidence="6" id="KW-1185">Reference proteome</keyword>
<evidence type="ECO:0000256" key="2">
    <source>
        <dbReference type="ARBA" id="ARBA00023125"/>
    </source>
</evidence>
<gene>
    <name evidence="5" type="ORF">SAMN05216193_11119</name>
</gene>
<dbReference type="PANTHER" id="PTHR47894:SF4">
    <property type="entry name" value="HTH-TYPE TRANSCRIPTIONAL REGULATOR GADX"/>
    <property type="match status" value="1"/>
</dbReference>
<reference evidence="6" key="1">
    <citation type="submission" date="2016-10" db="EMBL/GenBank/DDBJ databases">
        <authorList>
            <person name="Varghese N."/>
            <person name="Submissions S."/>
        </authorList>
    </citation>
    <scope>NUCLEOTIDE SEQUENCE [LARGE SCALE GENOMIC DNA]</scope>
    <source>
        <strain evidence="6">JCM 21621</strain>
    </source>
</reference>
<keyword evidence="2 5" id="KW-0238">DNA-binding</keyword>
<name>A0A1H0JBH0_9PSED</name>
<dbReference type="PROSITE" id="PS01124">
    <property type="entry name" value="HTH_ARAC_FAMILY_2"/>
    <property type="match status" value="1"/>
</dbReference>
<keyword evidence="3" id="KW-0804">Transcription</keyword>
<dbReference type="Pfam" id="PF12833">
    <property type="entry name" value="HTH_18"/>
    <property type="match status" value="1"/>
</dbReference>
<evidence type="ECO:0000313" key="5">
    <source>
        <dbReference type="EMBL" id="SDO40994.1"/>
    </source>
</evidence>
<dbReference type="Proteomes" id="UP000242957">
    <property type="component" value="Unassembled WGS sequence"/>
</dbReference>
<dbReference type="PANTHER" id="PTHR47894">
    <property type="entry name" value="HTH-TYPE TRANSCRIPTIONAL REGULATOR GADX"/>
    <property type="match status" value="1"/>
</dbReference>
<evidence type="ECO:0000259" key="4">
    <source>
        <dbReference type="PROSITE" id="PS01124"/>
    </source>
</evidence>
<accession>A0A1H0JBH0</accession>
<dbReference type="OrthoDB" id="5740883at2"/>
<evidence type="ECO:0000256" key="1">
    <source>
        <dbReference type="ARBA" id="ARBA00023015"/>
    </source>
</evidence>
<dbReference type="InterPro" id="IPR018060">
    <property type="entry name" value="HTH_AraC"/>
</dbReference>
<protein>
    <submittedName>
        <fullName evidence="5">AraC-type DNA-binding protein</fullName>
    </submittedName>
</protein>
<dbReference type="GO" id="GO:0003700">
    <property type="term" value="F:DNA-binding transcription factor activity"/>
    <property type="evidence" value="ECO:0007669"/>
    <property type="project" value="InterPro"/>
</dbReference>
<organism evidence="5 6">
    <name type="scientific">Pseudomonas jinjuensis</name>
    <dbReference type="NCBI Taxonomy" id="198616"/>
    <lineage>
        <taxon>Bacteria</taxon>
        <taxon>Pseudomonadati</taxon>
        <taxon>Pseudomonadota</taxon>
        <taxon>Gammaproteobacteria</taxon>
        <taxon>Pseudomonadales</taxon>
        <taxon>Pseudomonadaceae</taxon>
        <taxon>Pseudomonas</taxon>
    </lineage>
</organism>
<dbReference type="GO" id="GO:0000976">
    <property type="term" value="F:transcription cis-regulatory region binding"/>
    <property type="evidence" value="ECO:0007669"/>
    <property type="project" value="TreeGrafter"/>
</dbReference>
<dbReference type="SMART" id="SM00342">
    <property type="entry name" value="HTH_ARAC"/>
    <property type="match status" value="1"/>
</dbReference>
<proteinExistence type="predicted"/>
<sequence>MTALIRTTSFIGFPELTARLGGDPDALLRHFRIDPRALREDDARVPLRSLVGVLEYAAQTLDCPDFGLRMAEYQDLHVLGPVALIARNSTTVGQALEEVSRFIGYHSPGIHVELDRSEPGTPRLVVEIRLSGLLQRRQMQELALGVAHNTMKLLCGSQFSAQSLLLSGVSPLPPARYRRYFNTTVYTGQACDALVLRDEHLAQRIEQQDPQLHRMLVEYLSARGAQPAADLAQQVESLILRMLPTQRCRLGLIAEQLGLHERVLQRRLAELGCGFDELLERARRSRAEVYLAERHMPMSQVAGLLGYSEQSVFNRACRRWYGMTPKEVRRRLLAE</sequence>
<dbReference type="GO" id="GO:0005829">
    <property type="term" value="C:cytosol"/>
    <property type="evidence" value="ECO:0007669"/>
    <property type="project" value="TreeGrafter"/>
</dbReference>
<evidence type="ECO:0000313" key="6">
    <source>
        <dbReference type="Proteomes" id="UP000242957"/>
    </source>
</evidence>
<dbReference type="AlphaFoldDB" id="A0A1H0JBH0"/>
<dbReference type="Gene3D" id="1.10.10.60">
    <property type="entry name" value="Homeodomain-like"/>
    <property type="match status" value="1"/>
</dbReference>
<dbReference type="STRING" id="198616.SAMN05216193_11119"/>
<dbReference type="Pfam" id="PF12625">
    <property type="entry name" value="Arabinose_bd"/>
    <property type="match status" value="1"/>
</dbReference>
<dbReference type="InterPro" id="IPR032687">
    <property type="entry name" value="AraC-type_N"/>
</dbReference>
<dbReference type="SUPFAM" id="SSF46689">
    <property type="entry name" value="Homeodomain-like"/>
    <property type="match status" value="1"/>
</dbReference>
<dbReference type="RefSeq" id="WP_084310989.1">
    <property type="nucleotide sequence ID" value="NZ_FNIJ01000011.1"/>
</dbReference>
<feature type="domain" description="HTH araC/xylS-type" evidence="4">
    <location>
        <begin position="233"/>
        <end position="331"/>
    </location>
</feature>
<dbReference type="EMBL" id="FNIJ01000011">
    <property type="protein sequence ID" value="SDO40994.1"/>
    <property type="molecule type" value="Genomic_DNA"/>
</dbReference>
<keyword evidence="1" id="KW-0805">Transcription regulation</keyword>